<dbReference type="SMART" id="SM00530">
    <property type="entry name" value="HTH_XRE"/>
    <property type="match status" value="1"/>
</dbReference>
<dbReference type="EMBL" id="JBHLUE010000023">
    <property type="protein sequence ID" value="MFC0567402.1"/>
    <property type="molecule type" value="Genomic_DNA"/>
</dbReference>
<dbReference type="Proteomes" id="UP001589894">
    <property type="component" value="Unassembled WGS sequence"/>
</dbReference>
<protein>
    <submittedName>
        <fullName evidence="2">Helix-turn-helix domain-containing protein</fullName>
    </submittedName>
</protein>
<dbReference type="SUPFAM" id="SSF47413">
    <property type="entry name" value="lambda repressor-like DNA-binding domains"/>
    <property type="match status" value="1"/>
</dbReference>
<dbReference type="RefSeq" id="WP_377342702.1">
    <property type="nucleotide sequence ID" value="NZ_JBHLUE010000023.1"/>
</dbReference>
<evidence type="ECO:0000313" key="2">
    <source>
        <dbReference type="EMBL" id="MFC0567402.1"/>
    </source>
</evidence>
<evidence type="ECO:0000313" key="3">
    <source>
        <dbReference type="Proteomes" id="UP001589894"/>
    </source>
</evidence>
<name>A0ABV6P300_9ACTN</name>
<dbReference type="InterPro" id="IPR010982">
    <property type="entry name" value="Lambda_DNA-bd_dom_sf"/>
</dbReference>
<dbReference type="PROSITE" id="PS50943">
    <property type="entry name" value="HTH_CROC1"/>
    <property type="match status" value="1"/>
</dbReference>
<organism evidence="2 3">
    <name type="scientific">Plantactinospora siamensis</name>
    <dbReference type="NCBI Taxonomy" id="555372"/>
    <lineage>
        <taxon>Bacteria</taxon>
        <taxon>Bacillati</taxon>
        <taxon>Actinomycetota</taxon>
        <taxon>Actinomycetes</taxon>
        <taxon>Micromonosporales</taxon>
        <taxon>Micromonosporaceae</taxon>
        <taxon>Plantactinospora</taxon>
    </lineage>
</organism>
<accession>A0ABV6P300</accession>
<feature type="domain" description="HTH cro/C1-type" evidence="1">
    <location>
        <begin position="26"/>
        <end position="80"/>
    </location>
</feature>
<dbReference type="InterPro" id="IPR001387">
    <property type="entry name" value="Cro/C1-type_HTH"/>
</dbReference>
<dbReference type="Pfam" id="PF13560">
    <property type="entry name" value="HTH_31"/>
    <property type="match status" value="1"/>
</dbReference>
<comment type="caution">
    <text evidence="2">The sequence shown here is derived from an EMBL/GenBank/DDBJ whole genome shotgun (WGS) entry which is preliminary data.</text>
</comment>
<dbReference type="Gene3D" id="1.10.260.40">
    <property type="entry name" value="lambda repressor-like DNA-binding domains"/>
    <property type="match status" value="1"/>
</dbReference>
<sequence>MSTRPAWTTMPAVAQAASDGDYGAVLRTARVAAGLNLEDAAALAGFSASTLSRMETKRNRHWDVRELRRLAEVFAIPAYLFGLSRSTFDIGADSLGAGVDEDGDSMRRRDLIATTTAAVTGALVLPLDQAAAAHGMADTVEDVLFGRVSAAPIPGNQLAAQLAAARADFRATRYTQLARRLPRLLAQAIAGRDAATVDEVPLAAGRLAQAYNVATQLLIKLHDNGMAWATADRAVQAASGGDDPMVLAEARRLAATVMRRTQHRDGAQKLMLDTARSLQADTSLPDATHTALYGQLLATASYTAAVRDDRETAWTLLGEAEDAARRVGGTNADRFNMLELAVYKVSVSRVLGDYGSAVDYARLVDPTRIVSPERRARYWEDTALALHGRGRPQATFQALLAAERDTPQEVRFRPWAQQLITDLLTRGHSLPGVREFASRVGVA</sequence>
<dbReference type="CDD" id="cd00093">
    <property type="entry name" value="HTH_XRE"/>
    <property type="match status" value="1"/>
</dbReference>
<gene>
    <name evidence="2" type="ORF">ACFFHU_25095</name>
</gene>
<keyword evidence="3" id="KW-1185">Reference proteome</keyword>
<reference evidence="2 3" key="1">
    <citation type="submission" date="2024-09" db="EMBL/GenBank/DDBJ databases">
        <authorList>
            <person name="Sun Q."/>
            <person name="Mori K."/>
        </authorList>
    </citation>
    <scope>NUCLEOTIDE SEQUENCE [LARGE SCALE GENOMIC DNA]</scope>
    <source>
        <strain evidence="2 3">TBRC 2205</strain>
    </source>
</reference>
<evidence type="ECO:0000259" key="1">
    <source>
        <dbReference type="PROSITE" id="PS50943"/>
    </source>
</evidence>
<proteinExistence type="predicted"/>